<evidence type="ECO:0000313" key="2">
    <source>
        <dbReference type="EMBL" id="TYR74528.1"/>
    </source>
</evidence>
<feature type="transmembrane region" description="Helical" evidence="1">
    <location>
        <begin position="12"/>
        <end position="34"/>
    </location>
</feature>
<dbReference type="EMBL" id="VTEH01000011">
    <property type="protein sequence ID" value="TYR74528.1"/>
    <property type="molecule type" value="Genomic_DNA"/>
</dbReference>
<evidence type="ECO:0000256" key="1">
    <source>
        <dbReference type="SAM" id="Phobius"/>
    </source>
</evidence>
<keyword evidence="1" id="KW-1133">Transmembrane helix</keyword>
<gene>
    <name evidence="2" type="ORF">FZC79_13700</name>
</gene>
<name>A0A5D4KB31_9BACI</name>
<sequence length="124" mass="13917">MIILCGFIPVYGLPFIYGLLSFASVGIVAGYGVIMNHNVLQTMVVAFLPHAVIEIIPILYSVAIGMYINKNMFYKVFHRKKNSEKFKGMLRQGITSYIVIIIPLFILAALVEAFITSRLVDIFL</sequence>
<keyword evidence="1" id="KW-0472">Membrane</keyword>
<dbReference type="AlphaFoldDB" id="A0A5D4KB31"/>
<dbReference type="Pfam" id="PF01944">
    <property type="entry name" value="SpoIIM"/>
    <property type="match status" value="1"/>
</dbReference>
<feature type="transmembrane region" description="Helical" evidence="1">
    <location>
        <begin position="46"/>
        <end position="68"/>
    </location>
</feature>
<reference evidence="2 3" key="1">
    <citation type="submission" date="2019-08" db="EMBL/GenBank/DDBJ databases">
        <title>Bacillus genomes from the desert of Cuatro Cienegas, Coahuila.</title>
        <authorList>
            <person name="Olmedo-Alvarez G."/>
        </authorList>
    </citation>
    <scope>NUCLEOTIDE SEQUENCE [LARGE SCALE GENOMIC DNA]</scope>
    <source>
        <strain evidence="2 3">CH40_1T</strain>
    </source>
</reference>
<proteinExistence type="predicted"/>
<comment type="caution">
    <text evidence="2">The sequence shown here is derived from an EMBL/GenBank/DDBJ whole genome shotgun (WGS) entry which is preliminary data.</text>
</comment>
<feature type="transmembrane region" description="Helical" evidence="1">
    <location>
        <begin position="89"/>
        <end position="115"/>
    </location>
</feature>
<protein>
    <recommendedName>
        <fullName evidence="4">Stage II sporulation protein M</fullName>
    </recommendedName>
</protein>
<dbReference type="RefSeq" id="WP_148992743.1">
    <property type="nucleotide sequence ID" value="NZ_JBNIKK010000019.1"/>
</dbReference>
<organism evidence="2 3">
    <name type="scientific">Rossellomorea vietnamensis</name>
    <dbReference type="NCBI Taxonomy" id="218284"/>
    <lineage>
        <taxon>Bacteria</taxon>
        <taxon>Bacillati</taxon>
        <taxon>Bacillota</taxon>
        <taxon>Bacilli</taxon>
        <taxon>Bacillales</taxon>
        <taxon>Bacillaceae</taxon>
        <taxon>Rossellomorea</taxon>
    </lineage>
</organism>
<keyword evidence="1" id="KW-0812">Transmembrane</keyword>
<evidence type="ECO:0008006" key="4">
    <source>
        <dbReference type="Google" id="ProtNLM"/>
    </source>
</evidence>
<dbReference type="InterPro" id="IPR002798">
    <property type="entry name" value="SpoIIM-like"/>
</dbReference>
<evidence type="ECO:0000313" key="3">
    <source>
        <dbReference type="Proteomes" id="UP000323317"/>
    </source>
</evidence>
<dbReference type="Proteomes" id="UP000323317">
    <property type="component" value="Unassembled WGS sequence"/>
</dbReference>
<accession>A0A5D4KB31</accession>